<dbReference type="Pfam" id="PF00701">
    <property type="entry name" value="DHDPS"/>
    <property type="match status" value="1"/>
</dbReference>
<dbReference type="PIRSF" id="PIRSF001365">
    <property type="entry name" value="DHDPS"/>
    <property type="match status" value="1"/>
</dbReference>
<evidence type="ECO:0000256" key="3">
    <source>
        <dbReference type="PIRNR" id="PIRNR001365"/>
    </source>
</evidence>
<dbReference type="PANTHER" id="PTHR42849:SF1">
    <property type="entry name" value="N-ACETYLNEURAMINATE LYASE"/>
    <property type="match status" value="1"/>
</dbReference>
<keyword evidence="1 3" id="KW-0456">Lyase</keyword>
<dbReference type="EMBL" id="JAOQJL010000012">
    <property type="protein sequence ID" value="MCU6765253.1"/>
    <property type="molecule type" value="Genomic_DNA"/>
</dbReference>
<dbReference type="InterPro" id="IPR002220">
    <property type="entry name" value="DapA-like"/>
</dbReference>
<reference evidence="4 5" key="1">
    <citation type="journal article" date="2021" name="ISME Commun">
        <title>Automated analysis of genomic sequences facilitates high-throughput and comprehensive description of bacteria.</title>
        <authorList>
            <person name="Hitch T.C.A."/>
        </authorList>
    </citation>
    <scope>NUCLEOTIDE SEQUENCE [LARGE SCALE GENOMIC DNA]</scope>
    <source>
        <strain evidence="4 5">Sanger_23</strain>
    </source>
</reference>
<evidence type="ECO:0000313" key="4">
    <source>
        <dbReference type="EMBL" id="MCU6765253.1"/>
    </source>
</evidence>
<accession>A0ABT2TSN2</accession>
<dbReference type="InterPro" id="IPR020625">
    <property type="entry name" value="Schiff_base-form_aldolases_AS"/>
</dbReference>
<proteinExistence type="inferred from homology"/>
<gene>
    <name evidence="4" type="ORF">OCV61_07460</name>
</gene>
<dbReference type="PANTHER" id="PTHR42849">
    <property type="entry name" value="N-ACETYLNEURAMINATE LYASE"/>
    <property type="match status" value="1"/>
</dbReference>
<dbReference type="CDD" id="cd00408">
    <property type="entry name" value="DHDPS-like"/>
    <property type="match status" value="1"/>
</dbReference>
<comment type="caution">
    <text evidence="4">The sequence shown here is derived from an EMBL/GenBank/DDBJ whole genome shotgun (WGS) entry which is preliminary data.</text>
</comment>
<sequence>MERGIYGVTLTTFDSDGQLNMEALYQELIYCRDTSVKGLLMCGSTGEFIYMNAEQQKKVLAAGMEVAGKNKILIGGASAPTEESVLNLLKYMDKIGYQYALICPPYYFPQTPENVLDFYRTISKKAPPRIKILMYNIPFCAPEIPLQYMEELLAIPNIIGLKDSSGNFLYLSKVMGVVKDKRPDFHVFTGQDACFLPALTLGVSGCISALSWMFDKEENELLESYHQRNLERASEIQMNIIQLVRHLDGISFPENYRILSKVIGVDSGEIQRHFYNLNDVFCYQWIEQMTILVQKLRMS</sequence>
<dbReference type="Gene3D" id="3.20.20.70">
    <property type="entry name" value="Aldolase class I"/>
    <property type="match status" value="1"/>
</dbReference>
<evidence type="ECO:0000256" key="1">
    <source>
        <dbReference type="ARBA" id="ARBA00023239"/>
    </source>
</evidence>
<dbReference type="SMART" id="SM01130">
    <property type="entry name" value="DHDPS"/>
    <property type="match status" value="1"/>
</dbReference>
<organism evidence="4 5">
    <name type="scientific">Blautia ammoniilytica</name>
    <dbReference type="NCBI Taxonomy" id="2981782"/>
    <lineage>
        <taxon>Bacteria</taxon>
        <taxon>Bacillati</taxon>
        <taxon>Bacillota</taxon>
        <taxon>Clostridia</taxon>
        <taxon>Lachnospirales</taxon>
        <taxon>Lachnospiraceae</taxon>
        <taxon>Blautia</taxon>
    </lineage>
</organism>
<keyword evidence="2" id="KW-0704">Schiff base</keyword>
<dbReference type="SUPFAM" id="SSF51569">
    <property type="entry name" value="Aldolase"/>
    <property type="match status" value="1"/>
</dbReference>
<evidence type="ECO:0000256" key="2">
    <source>
        <dbReference type="ARBA" id="ARBA00023270"/>
    </source>
</evidence>
<dbReference type="Proteomes" id="UP001652409">
    <property type="component" value="Unassembled WGS sequence"/>
</dbReference>
<comment type="similarity">
    <text evidence="3">Belongs to the DapA family.</text>
</comment>
<dbReference type="InterPro" id="IPR013785">
    <property type="entry name" value="Aldolase_TIM"/>
</dbReference>
<evidence type="ECO:0000313" key="5">
    <source>
        <dbReference type="Proteomes" id="UP001652409"/>
    </source>
</evidence>
<dbReference type="InterPro" id="IPR020624">
    <property type="entry name" value="Schiff_base-form_aldolases_CS"/>
</dbReference>
<keyword evidence="5" id="KW-1185">Reference proteome</keyword>
<dbReference type="PROSITE" id="PS00666">
    <property type="entry name" value="DHDPS_2"/>
    <property type="match status" value="1"/>
</dbReference>
<protein>
    <submittedName>
        <fullName evidence="4">Dihydrodipicolinate synthase family protein</fullName>
    </submittedName>
</protein>
<name>A0ABT2TSN2_9FIRM</name>
<dbReference type="PROSITE" id="PS00665">
    <property type="entry name" value="DHDPS_1"/>
    <property type="match status" value="1"/>
</dbReference>
<dbReference type="RefSeq" id="WP_158421287.1">
    <property type="nucleotide sequence ID" value="NZ_JAOQJL010000012.1"/>
</dbReference>